<proteinExistence type="predicted"/>
<reference evidence="1 2" key="1">
    <citation type="submission" date="2015-09" db="EMBL/GenBank/DDBJ databases">
        <title>Draft genome sequence of a Caloramator mitchellensis, a moderate thermophile from the Great Artesian Basin of Australia.</title>
        <authorList>
            <person name="Patel B.K."/>
        </authorList>
    </citation>
    <scope>NUCLEOTIDE SEQUENCE [LARGE SCALE GENOMIC DNA]</scope>
    <source>
        <strain evidence="1 2">VF08</strain>
    </source>
</reference>
<keyword evidence="2" id="KW-1185">Reference proteome</keyword>
<accession>A0A0R3JWE6</accession>
<dbReference type="PATRIC" id="fig|908809.3.peg.1640"/>
<organism evidence="1 2">
    <name type="scientific">Caloramator mitchellensis</name>
    <dbReference type="NCBI Taxonomy" id="908809"/>
    <lineage>
        <taxon>Bacteria</taxon>
        <taxon>Bacillati</taxon>
        <taxon>Bacillota</taxon>
        <taxon>Clostridia</taxon>
        <taxon>Eubacteriales</taxon>
        <taxon>Clostridiaceae</taxon>
        <taxon>Caloramator</taxon>
    </lineage>
</organism>
<dbReference type="InterPro" id="IPR022476">
    <property type="entry name" value="Spore_YabP/YqfC"/>
</dbReference>
<gene>
    <name evidence="1" type="ORF">ABG79_01636</name>
</gene>
<dbReference type="STRING" id="908809.ABG79_01636"/>
<dbReference type="Proteomes" id="UP000052015">
    <property type="component" value="Unassembled WGS sequence"/>
</dbReference>
<evidence type="ECO:0000313" key="2">
    <source>
        <dbReference type="Proteomes" id="UP000052015"/>
    </source>
</evidence>
<sequence length="96" mass="10957">MNLYGDNMQKEIKNRISEAFDIPQEIVLDYPAIKILGDIEILIENHKGIIEYTKEQIRINSRIGIILIRGSDLIIKQINQDEISIHGTIASISIIK</sequence>
<comment type="caution">
    <text evidence="1">The sequence shown here is derived from an EMBL/GenBank/DDBJ whole genome shotgun (WGS) entry which is preliminary data.</text>
</comment>
<name>A0A0R3JWE6_CALMK</name>
<dbReference type="AlphaFoldDB" id="A0A0R3JWE6"/>
<dbReference type="Pfam" id="PF07873">
    <property type="entry name" value="YabP"/>
    <property type="match status" value="1"/>
</dbReference>
<protein>
    <submittedName>
        <fullName evidence="1">YabP family protein</fullName>
    </submittedName>
</protein>
<evidence type="ECO:0000313" key="1">
    <source>
        <dbReference type="EMBL" id="KRQ86653.1"/>
    </source>
</evidence>
<dbReference type="NCBIfam" id="TIGR02856">
    <property type="entry name" value="spore_yqfC"/>
    <property type="match status" value="1"/>
</dbReference>
<dbReference type="InterPro" id="IPR022477">
    <property type="entry name" value="Spore_YqfC"/>
</dbReference>
<dbReference type="EMBL" id="LKHP01000008">
    <property type="protein sequence ID" value="KRQ86653.1"/>
    <property type="molecule type" value="Genomic_DNA"/>
</dbReference>